<reference evidence="3" key="1">
    <citation type="submission" date="2023-09" db="UniProtKB">
        <authorList>
            <consortium name="Ensembl"/>
        </authorList>
    </citation>
    <scope>IDENTIFICATION</scope>
</reference>
<sequence length="93" mass="10580">KDKMKSLLLCLKFYTIGLHCNVCYHAHGSDCLAGKDTCLASEDESCSTISYYKGGKHLFSKHMCRPECKEQQFINEDELTVVMCCEKNLCNVF</sequence>
<accession>A0A8C0WDC9</accession>
<proteinExistence type="predicted"/>
<dbReference type="Gene3D" id="2.10.60.10">
    <property type="entry name" value="CD59"/>
    <property type="match status" value="1"/>
</dbReference>
<evidence type="ECO:0000313" key="3">
    <source>
        <dbReference type="Ensembl" id="ENSCCNP00000006317.1"/>
    </source>
</evidence>
<organism evidence="3">
    <name type="scientific">Castor canadensis</name>
    <name type="common">American beaver</name>
    <dbReference type="NCBI Taxonomy" id="51338"/>
    <lineage>
        <taxon>Eukaryota</taxon>
        <taxon>Metazoa</taxon>
        <taxon>Chordata</taxon>
        <taxon>Craniata</taxon>
        <taxon>Vertebrata</taxon>
        <taxon>Euteleostomi</taxon>
        <taxon>Mammalia</taxon>
        <taxon>Eutheria</taxon>
        <taxon>Euarchontoglires</taxon>
        <taxon>Glires</taxon>
        <taxon>Rodentia</taxon>
        <taxon>Castorimorpha</taxon>
        <taxon>Castoridae</taxon>
        <taxon>Castor</taxon>
    </lineage>
</organism>
<dbReference type="Ensembl" id="ENSCCNT00000008297.1">
    <property type="protein sequence ID" value="ENSCCNP00000006317.1"/>
    <property type="gene ID" value="ENSCCNG00000006671.1"/>
</dbReference>
<feature type="chain" id="PRO_5033990363" description="UPAR/Ly6 domain-containing protein" evidence="1">
    <location>
        <begin position="21"/>
        <end position="93"/>
    </location>
</feature>
<dbReference type="AlphaFoldDB" id="A0A8C0WDC9"/>
<feature type="signal peptide" evidence="1">
    <location>
        <begin position="1"/>
        <end position="20"/>
    </location>
</feature>
<name>A0A8C0WDC9_CASCN</name>
<feature type="domain" description="UPAR/Ly6" evidence="2">
    <location>
        <begin position="17"/>
        <end position="92"/>
    </location>
</feature>
<dbReference type="InterPro" id="IPR045860">
    <property type="entry name" value="Snake_toxin-like_sf"/>
</dbReference>
<evidence type="ECO:0000259" key="2">
    <source>
        <dbReference type="Pfam" id="PF00021"/>
    </source>
</evidence>
<keyword evidence="1" id="KW-0732">Signal</keyword>
<dbReference type="CDD" id="cd23580">
    <property type="entry name" value="TFP_LU_ECD_PATE4"/>
    <property type="match status" value="1"/>
</dbReference>
<dbReference type="SUPFAM" id="SSF57302">
    <property type="entry name" value="Snake toxin-like"/>
    <property type="match status" value="1"/>
</dbReference>
<dbReference type="Pfam" id="PF00021">
    <property type="entry name" value="UPAR_LY6"/>
    <property type="match status" value="1"/>
</dbReference>
<evidence type="ECO:0000256" key="1">
    <source>
        <dbReference type="SAM" id="SignalP"/>
    </source>
</evidence>
<dbReference type="InterPro" id="IPR016054">
    <property type="entry name" value="LY6_UPA_recep-like"/>
</dbReference>
<protein>
    <recommendedName>
        <fullName evidence="2">UPAR/Ly6 domain-containing protein</fullName>
    </recommendedName>
</protein>